<accession>A0AA41XLI3</accession>
<dbReference type="SUPFAM" id="SSF56176">
    <property type="entry name" value="FAD-binding/transporter-associated domain-like"/>
    <property type="match status" value="1"/>
</dbReference>
<dbReference type="Gene3D" id="3.30.465.10">
    <property type="match status" value="1"/>
</dbReference>
<dbReference type="PANTHER" id="PTHR42659:SF2">
    <property type="entry name" value="XANTHINE DEHYDROGENASE SUBUNIT C-RELATED"/>
    <property type="match status" value="1"/>
</dbReference>
<keyword evidence="3" id="KW-0560">Oxidoreductase</keyword>
<evidence type="ECO:0000256" key="1">
    <source>
        <dbReference type="ARBA" id="ARBA00022630"/>
    </source>
</evidence>
<dbReference type="InterPro" id="IPR016166">
    <property type="entry name" value="FAD-bd_PCMH"/>
</dbReference>
<reference evidence="5" key="3">
    <citation type="journal article" date="2022" name="BMC Genomics">
        <title>Comparative genome analysis of mycobacteria focusing on tRNA and non-coding RNA.</title>
        <authorList>
            <person name="Behra P.R.K."/>
            <person name="Pettersson B.M.F."/>
            <person name="Ramesh M."/>
            <person name="Das S."/>
            <person name="Dasgupta S."/>
            <person name="Kirsebom L.A."/>
        </authorList>
    </citation>
    <scope>NUCLEOTIDE SEQUENCE</scope>
    <source>
        <strain evidence="5">CCUG 55640</strain>
    </source>
</reference>
<dbReference type="InterPro" id="IPR002346">
    <property type="entry name" value="Mopterin_DH_FAD-bd"/>
</dbReference>
<evidence type="ECO:0000256" key="3">
    <source>
        <dbReference type="ARBA" id="ARBA00023002"/>
    </source>
</evidence>
<evidence type="ECO:0000313" key="5">
    <source>
        <dbReference type="EMBL" id="MCV7378441.1"/>
    </source>
</evidence>
<dbReference type="InterPro" id="IPR036683">
    <property type="entry name" value="CO_DH_flav_C_dom_sf"/>
</dbReference>
<dbReference type="InterPro" id="IPR016167">
    <property type="entry name" value="FAD-bd_PCMH_sub1"/>
</dbReference>
<keyword evidence="7" id="KW-1185">Reference proteome</keyword>
<dbReference type="InterPro" id="IPR051312">
    <property type="entry name" value="Diverse_Substr_Oxidored"/>
</dbReference>
<dbReference type="EMBL" id="MVHD01000056">
    <property type="protein sequence ID" value="OQZ88444.1"/>
    <property type="molecule type" value="Genomic_DNA"/>
</dbReference>
<dbReference type="GO" id="GO:0016491">
    <property type="term" value="F:oxidoreductase activity"/>
    <property type="evidence" value="ECO:0007669"/>
    <property type="project" value="UniProtKB-KW"/>
</dbReference>
<comment type="caution">
    <text evidence="5">The sequence shown here is derived from an EMBL/GenBank/DDBJ whole genome shotgun (WGS) entry which is preliminary data.</text>
</comment>
<dbReference type="EMBL" id="JACKVH010000012">
    <property type="protein sequence ID" value="MCV7378441.1"/>
    <property type="molecule type" value="Genomic_DNA"/>
</dbReference>
<evidence type="ECO:0000256" key="2">
    <source>
        <dbReference type="ARBA" id="ARBA00022827"/>
    </source>
</evidence>
<dbReference type="PANTHER" id="PTHR42659">
    <property type="entry name" value="XANTHINE DEHYDROGENASE SUBUNIT C-RELATED"/>
    <property type="match status" value="1"/>
</dbReference>
<dbReference type="Pfam" id="PF03450">
    <property type="entry name" value="CO_deh_flav_C"/>
    <property type="match status" value="1"/>
</dbReference>
<gene>
    <name evidence="6" type="ORF">BST11_22755</name>
    <name evidence="5" type="ORF">H7K38_07210</name>
</gene>
<sequence length="302" mass="32101">MKPAAFDYHRPDTIEDAVGLLAELGDDAKIIAGGQSLVPMLSMRLAYFDHLIDISRLPELRGIDRRGDELWIGAGTTEAVVGADDQVRQSVPLLTRATPFVGHFQIRNRGTLGGSIAHADAAGEYPAVALTLDAAIEVLSPRGRREIAAADFFVGLWETTMEPDEVLTGVRFPVWNGRSGFSIHEFSRRHGDFAIAGALVAVSLDDSDGQNRVSRCGIGLLGLGSTPRRATAAEAAVIGKPVGELVAEDIGRAAMDGLDDVPTDLQGSAAYRTQVGETMVTRAWTEALNEAIDDTAPGARDA</sequence>
<dbReference type="Gene3D" id="3.30.43.10">
    <property type="entry name" value="Uridine Diphospho-n-acetylenolpyruvylglucosamine Reductase, domain 2"/>
    <property type="match status" value="1"/>
</dbReference>
<dbReference type="Proteomes" id="UP001141650">
    <property type="component" value="Unassembled WGS sequence"/>
</dbReference>
<feature type="domain" description="FAD-binding PCMH-type" evidence="4">
    <location>
        <begin position="1"/>
        <end position="177"/>
    </location>
</feature>
<evidence type="ECO:0000313" key="8">
    <source>
        <dbReference type="Proteomes" id="UP001141650"/>
    </source>
</evidence>
<dbReference type="Pfam" id="PF00941">
    <property type="entry name" value="FAD_binding_5"/>
    <property type="match status" value="1"/>
</dbReference>
<evidence type="ECO:0000313" key="6">
    <source>
        <dbReference type="EMBL" id="OQZ88444.1"/>
    </source>
</evidence>
<dbReference type="RefSeq" id="WP_083140369.1">
    <property type="nucleotide sequence ID" value="NZ_JACKVH010000012.1"/>
</dbReference>
<keyword evidence="2" id="KW-0274">FAD</keyword>
<name>A0AA41XLI3_9MYCO</name>
<dbReference type="AlphaFoldDB" id="A0AA41XLI3"/>
<keyword evidence="1" id="KW-0285">Flavoprotein</keyword>
<organism evidence="5 8">
    <name type="scientific">Mycobacterium alsense</name>
    <dbReference type="NCBI Taxonomy" id="324058"/>
    <lineage>
        <taxon>Bacteria</taxon>
        <taxon>Bacillati</taxon>
        <taxon>Actinomycetota</taxon>
        <taxon>Actinomycetes</taxon>
        <taxon>Mycobacteriales</taxon>
        <taxon>Mycobacteriaceae</taxon>
        <taxon>Mycobacterium</taxon>
    </lineage>
</organism>
<dbReference type="InterPro" id="IPR016169">
    <property type="entry name" value="FAD-bd_PCMH_sub2"/>
</dbReference>
<protein>
    <submittedName>
        <fullName evidence="6">Carbon monoxide dehydrogenase</fullName>
    </submittedName>
    <submittedName>
        <fullName evidence="5">Xanthine dehydrogenase family protein subunit M</fullName>
    </submittedName>
</protein>
<dbReference type="Gene3D" id="3.30.390.50">
    <property type="entry name" value="CO dehydrogenase flavoprotein, C-terminal domain"/>
    <property type="match status" value="1"/>
</dbReference>
<dbReference type="InterPro" id="IPR005107">
    <property type="entry name" value="CO_DH_flav_C"/>
</dbReference>
<proteinExistence type="predicted"/>
<evidence type="ECO:0000259" key="4">
    <source>
        <dbReference type="PROSITE" id="PS51387"/>
    </source>
</evidence>
<reference evidence="6 7" key="1">
    <citation type="submission" date="2017-02" db="EMBL/GenBank/DDBJ databases">
        <title>The new phylogeny of genus Mycobacterium.</title>
        <authorList>
            <person name="Tortoli E."/>
            <person name="Trovato A."/>
            <person name="Cirillo D.M."/>
        </authorList>
    </citation>
    <scope>NUCLEOTIDE SEQUENCE [LARGE SCALE GENOMIC DNA]</scope>
    <source>
        <strain evidence="6 7">DSM 45230</strain>
    </source>
</reference>
<reference evidence="5" key="2">
    <citation type="submission" date="2020-07" db="EMBL/GenBank/DDBJ databases">
        <authorList>
            <person name="Pettersson B.M.F."/>
            <person name="Behra P.R.K."/>
            <person name="Ramesh M."/>
            <person name="Das S."/>
            <person name="Dasgupta S."/>
            <person name="Kirsebom L.A."/>
        </authorList>
    </citation>
    <scope>NUCLEOTIDE SEQUENCE</scope>
    <source>
        <strain evidence="5">CCUG 55640</strain>
    </source>
</reference>
<dbReference type="PROSITE" id="PS51387">
    <property type="entry name" value="FAD_PCMH"/>
    <property type="match status" value="1"/>
</dbReference>
<dbReference type="InterPro" id="IPR036318">
    <property type="entry name" value="FAD-bd_PCMH-like_sf"/>
</dbReference>
<dbReference type="GO" id="GO:0071949">
    <property type="term" value="F:FAD binding"/>
    <property type="evidence" value="ECO:0007669"/>
    <property type="project" value="InterPro"/>
</dbReference>
<dbReference type="SUPFAM" id="SSF55447">
    <property type="entry name" value="CO dehydrogenase flavoprotein C-terminal domain-like"/>
    <property type="match status" value="1"/>
</dbReference>
<dbReference type="SMART" id="SM01092">
    <property type="entry name" value="CO_deh_flav_C"/>
    <property type="match status" value="1"/>
</dbReference>
<dbReference type="Proteomes" id="UP000192319">
    <property type="component" value="Unassembled WGS sequence"/>
</dbReference>
<evidence type="ECO:0000313" key="7">
    <source>
        <dbReference type="Proteomes" id="UP000192319"/>
    </source>
</evidence>